<accession>A0A7G9SKQ2</accession>
<dbReference type="Proteomes" id="UP000515971">
    <property type="component" value="Chromosome"/>
</dbReference>
<comment type="function">
    <text evidence="6">Catalyzes the 2'-O-methylation of the ribose of cytidine 1402 (C1402) in 16S rRNA.</text>
</comment>
<dbReference type="KEGG" id="slut:H9L13_06105"/>
<comment type="subcellular location">
    <subcellularLocation>
        <location evidence="6">Cytoplasm</location>
    </subcellularLocation>
</comment>
<dbReference type="NCBIfam" id="TIGR00096">
    <property type="entry name" value="16S rRNA (cytidine(1402)-2'-O)-methyltransferase"/>
    <property type="match status" value="1"/>
</dbReference>
<dbReference type="PIRSF" id="PIRSF005917">
    <property type="entry name" value="MTase_YraL"/>
    <property type="match status" value="1"/>
</dbReference>
<dbReference type="SUPFAM" id="SSF53790">
    <property type="entry name" value="Tetrapyrrole methylase"/>
    <property type="match status" value="1"/>
</dbReference>
<dbReference type="InterPro" id="IPR053910">
    <property type="entry name" value="RsmI_HTH"/>
</dbReference>
<comment type="catalytic activity">
    <reaction evidence="6">
        <text>cytidine(1402) in 16S rRNA + S-adenosyl-L-methionine = 2'-O-methylcytidine(1402) in 16S rRNA + S-adenosyl-L-homocysteine + H(+)</text>
        <dbReference type="Rhea" id="RHEA:42924"/>
        <dbReference type="Rhea" id="RHEA-COMP:10285"/>
        <dbReference type="Rhea" id="RHEA-COMP:10286"/>
        <dbReference type="ChEBI" id="CHEBI:15378"/>
        <dbReference type="ChEBI" id="CHEBI:57856"/>
        <dbReference type="ChEBI" id="CHEBI:59789"/>
        <dbReference type="ChEBI" id="CHEBI:74495"/>
        <dbReference type="ChEBI" id="CHEBI:82748"/>
        <dbReference type="EC" id="2.1.1.198"/>
    </reaction>
</comment>
<protein>
    <recommendedName>
        <fullName evidence="6">Ribosomal RNA small subunit methyltransferase I</fullName>
        <ecNumber evidence="6">2.1.1.198</ecNumber>
    </recommendedName>
    <alternativeName>
        <fullName evidence="6">16S rRNA 2'-O-ribose C1402 methyltransferase</fullName>
    </alternativeName>
    <alternativeName>
        <fullName evidence="6">rRNA (cytidine-2'-O-)-methyltransferase RsmI</fullName>
    </alternativeName>
</protein>
<dbReference type="HAMAP" id="MF_01877">
    <property type="entry name" value="16SrRNA_methyltr_I"/>
    <property type="match status" value="1"/>
</dbReference>
<evidence type="ECO:0000259" key="8">
    <source>
        <dbReference type="Pfam" id="PF23016"/>
    </source>
</evidence>
<name>A0A7G9SKQ2_9SPHN</name>
<dbReference type="PANTHER" id="PTHR46111">
    <property type="entry name" value="RIBOSOMAL RNA SMALL SUBUNIT METHYLTRANSFERASE I"/>
    <property type="match status" value="1"/>
</dbReference>
<dbReference type="FunFam" id="3.30.950.10:FF:000002">
    <property type="entry name" value="Ribosomal RNA small subunit methyltransferase I"/>
    <property type="match status" value="1"/>
</dbReference>
<dbReference type="InterPro" id="IPR008189">
    <property type="entry name" value="rRNA_ssu_MeTfrase_I"/>
</dbReference>
<dbReference type="InterPro" id="IPR014777">
    <property type="entry name" value="4pyrrole_Mease_sub1"/>
</dbReference>
<evidence type="ECO:0000313" key="9">
    <source>
        <dbReference type="EMBL" id="QNN68427.1"/>
    </source>
</evidence>
<dbReference type="GO" id="GO:0005737">
    <property type="term" value="C:cytoplasm"/>
    <property type="evidence" value="ECO:0007669"/>
    <property type="project" value="UniProtKB-SubCell"/>
</dbReference>
<dbReference type="EMBL" id="CP060718">
    <property type="protein sequence ID" value="QNN68427.1"/>
    <property type="molecule type" value="Genomic_DNA"/>
</dbReference>
<keyword evidence="3 6" id="KW-0489">Methyltransferase</keyword>
<dbReference type="InterPro" id="IPR014776">
    <property type="entry name" value="4pyrrole_Mease_sub2"/>
</dbReference>
<gene>
    <name evidence="6 9" type="primary">rsmI</name>
    <name evidence="9" type="ORF">H9L13_06105</name>
</gene>
<dbReference type="RefSeq" id="WP_187539934.1">
    <property type="nucleotide sequence ID" value="NZ_BAABJT010000001.1"/>
</dbReference>
<dbReference type="Pfam" id="PF23016">
    <property type="entry name" value="RsmI_C"/>
    <property type="match status" value="1"/>
</dbReference>
<keyword evidence="4 6" id="KW-0808">Transferase</keyword>
<sequence length="277" mass="28768">MTGELAPGLYVVATPIGNLGDLSPRAADVLRRAELILAEDTRVTGKLLAHAGAKRPLQRYDDHAEARGREAIVARLGSKAVALVSDAGTPLISDPGYKLVRDARAAGHKVFAVPGPSAAIAALSIAGLPSDRFLFAGFLPAKAKARADAIAELAGVRATLVFYESGPRLGESLAAMSDGLGEREAVVARELTKLHEECVTGTLADLAARYDSTAPKGEIVIVVAPPAAASEASDDALDAALDEALARLSPSRAAAEVAELLNIPRKRAYARALERAK</sequence>
<dbReference type="InterPro" id="IPR000878">
    <property type="entry name" value="4pyrrol_Mease"/>
</dbReference>
<evidence type="ECO:0000256" key="5">
    <source>
        <dbReference type="ARBA" id="ARBA00022691"/>
    </source>
</evidence>
<proteinExistence type="inferred from homology"/>
<organism evidence="9 10">
    <name type="scientific">Sphingomonas lutea</name>
    <dbReference type="NCBI Taxonomy" id="1045317"/>
    <lineage>
        <taxon>Bacteria</taxon>
        <taxon>Pseudomonadati</taxon>
        <taxon>Pseudomonadota</taxon>
        <taxon>Alphaproteobacteria</taxon>
        <taxon>Sphingomonadales</taxon>
        <taxon>Sphingomonadaceae</taxon>
        <taxon>Sphingomonas</taxon>
    </lineage>
</organism>
<evidence type="ECO:0000259" key="7">
    <source>
        <dbReference type="Pfam" id="PF00590"/>
    </source>
</evidence>
<evidence type="ECO:0000256" key="1">
    <source>
        <dbReference type="ARBA" id="ARBA00022490"/>
    </source>
</evidence>
<dbReference type="Pfam" id="PF00590">
    <property type="entry name" value="TP_methylase"/>
    <property type="match status" value="1"/>
</dbReference>
<dbReference type="GO" id="GO:0070677">
    <property type="term" value="F:rRNA (cytosine-2'-O-)-methyltransferase activity"/>
    <property type="evidence" value="ECO:0007669"/>
    <property type="project" value="UniProtKB-UniRule"/>
</dbReference>
<dbReference type="CDD" id="cd11648">
    <property type="entry name" value="RsmI"/>
    <property type="match status" value="1"/>
</dbReference>
<dbReference type="InterPro" id="IPR018063">
    <property type="entry name" value="SAM_MeTrfase_RsmI_CS"/>
</dbReference>
<comment type="similarity">
    <text evidence="6">Belongs to the methyltransferase superfamily. RsmI family.</text>
</comment>
<keyword evidence="10" id="KW-1185">Reference proteome</keyword>
<keyword evidence="1 6" id="KW-0963">Cytoplasm</keyword>
<feature type="domain" description="RsmI HTH" evidence="8">
    <location>
        <begin position="231"/>
        <end position="275"/>
    </location>
</feature>
<evidence type="ECO:0000313" key="10">
    <source>
        <dbReference type="Proteomes" id="UP000515971"/>
    </source>
</evidence>
<dbReference type="Gene3D" id="3.40.1010.10">
    <property type="entry name" value="Cobalt-precorrin-4 Transmethylase, Domain 1"/>
    <property type="match status" value="1"/>
</dbReference>
<feature type="domain" description="Tetrapyrrole methylase" evidence="7">
    <location>
        <begin position="9"/>
        <end position="207"/>
    </location>
</feature>
<evidence type="ECO:0000256" key="3">
    <source>
        <dbReference type="ARBA" id="ARBA00022603"/>
    </source>
</evidence>
<dbReference type="EC" id="2.1.1.198" evidence="6"/>
<keyword evidence="2 6" id="KW-0698">rRNA processing</keyword>
<keyword evidence="5 6" id="KW-0949">S-adenosyl-L-methionine</keyword>
<dbReference type="Gene3D" id="3.30.950.10">
    <property type="entry name" value="Methyltransferase, Cobalt-precorrin-4 Transmethylase, Domain 2"/>
    <property type="match status" value="1"/>
</dbReference>
<reference evidence="9 10" key="1">
    <citation type="submission" date="2020-08" db="EMBL/GenBank/DDBJ databases">
        <title>Genome sequence of Sphingomonas lutea KCTC 23642T.</title>
        <authorList>
            <person name="Hyun D.-W."/>
            <person name="Bae J.-W."/>
        </authorList>
    </citation>
    <scope>NUCLEOTIDE SEQUENCE [LARGE SCALE GENOMIC DNA]</scope>
    <source>
        <strain evidence="9 10">KCTC 23642</strain>
    </source>
</reference>
<evidence type="ECO:0000256" key="4">
    <source>
        <dbReference type="ARBA" id="ARBA00022679"/>
    </source>
</evidence>
<dbReference type="PANTHER" id="PTHR46111:SF1">
    <property type="entry name" value="RIBOSOMAL RNA SMALL SUBUNIT METHYLTRANSFERASE I"/>
    <property type="match status" value="1"/>
</dbReference>
<evidence type="ECO:0000256" key="6">
    <source>
        <dbReference type="HAMAP-Rule" id="MF_01877"/>
    </source>
</evidence>
<dbReference type="InterPro" id="IPR035996">
    <property type="entry name" value="4pyrrol_Methylase_sf"/>
</dbReference>
<dbReference type="AlphaFoldDB" id="A0A7G9SKQ2"/>
<dbReference type="PROSITE" id="PS01296">
    <property type="entry name" value="RSMI"/>
    <property type="match status" value="1"/>
</dbReference>
<evidence type="ECO:0000256" key="2">
    <source>
        <dbReference type="ARBA" id="ARBA00022552"/>
    </source>
</evidence>